<evidence type="ECO:0000256" key="12">
    <source>
        <dbReference type="SAM" id="Phobius"/>
    </source>
</evidence>
<dbReference type="PANTHER" id="PTHR48063:SF98">
    <property type="entry name" value="LRR RECEPTOR-LIKE SERINE_THREONINE-PROTEIN KINASE FLS2"/>
    <property type="match status" value="1"/>
</dbReference>
<sequence>MARLIFLFLAFLFLITNVIIISNCNGNSVHAVCIENEKEALLKFKQGIVDRTNRLASWHSDGDCCKWTGIVCNNVTGHVIELNLRVPPLDDYYDDEAYERSWLGGKISPSLLHLKHLSYLDLSNNDFKGIHIPKFIGSLGSLRYLNLSLSVFGGKVPHHLGNLSYLKYLDLGNNDLHVETLHWLSSLSSLEYLDLSRVNLSQASNWFHALNKLPSLVELHLSQCQLSHHHLHPIASVNLSSLATLSLSQNHFQNLSMINWVFGLKNLISLDLSNSYIEGLIPYGFQNLTLLKHLDLSNNFFNSSIPNWLYNFSPLESLNLEENLLSGEISSDIGKMNLLVDLDLSYNSFKGQIPIRSIGNLCSLRSLSLSSVNLSLDISNVLEVFSRCVSNNIESLDLQMCQLYGQLSNQLGNFKNLRKLDLFNNSIFSSIPISIGELSSLEFLDLSQNKLKGNLPESFSQLANLKKVDISYNFFEGTLSEKHFCNVTKLLILIASGNQLILKVDPSWIPPFQIQDLQLRSWTLGPQFPHWLTSQTHLESLDISNCGISSIIPSWFFDFSHQMVFLNLSHNQIHGRLPSISTFNDSSSQIFFDLFFLDLSNNLLSGSLFNFLCLGVNETMDQMYILKLSNNFLSGELPDCWSKWSNLGVIALENNRFIGKIPSSMGNLQSLNSLHLRRNNFLGEIPMSIRNCAYLETLDFGENELVGSIPSWMGHNLPYLTILSLRSNKFSGHIPRELCALNFLQVLDIAHNNLSGSLPSCISNLSAMVYSANSSFRNYISYYSPSAFIENLFLMMKGQFYEYDWTLNLVRVLDLSDNSLSGDIPSEITRLQGLLSLNLSHNLFTKRIPPNIGDMSSLESLDLSVNKLNGLIPESMSRLSFLSYLNLSDNQLTGKIPSSTQLQSFDASCFAGNELCGLPLPNNCNEVNHEEASTRNSGGKEMDGVEVNWLFVSMALGFIWGFWSVLSPLVVSRQWRHAYYQYIDEMWWKVSNYVSGFF</sequence>
<dbReference type="Proteomes" id="UP001054252">
    <property type="component" value="Unassembled WGS sequence"/>
</dbReference>
<protein>
    <recommendedName>
        <fullName evidence="14">Leucine-rich repeat-containing N-terminal plant-type domain-containing protein</fullName>
    </recommendedName>
</protein>
<keyword evidence="3" id="KW-1003">Cell membrane</keyword>
<evidence type="ECO:0000256" key="7">
    <source>
        <dbReference type="ARBA" id="ARBA00022737"/>
    </source>
</evidence>
<feature type="domain" description="Leucine-rich repeat-containing N-terminal plant-type" evidence="14">
    <location>
        <begin position="35"/>
        <end position="73"/>
    </location>
</feature>
<keyword evidence="6 13" id="KW-0732">Signal</keyword>
<evidence type="ECO:0000256" key="4">
    <source>
        <dbReference type="ARBA" id="ARBA00022614"/>
    </source>
</evidence>
<dbReference type="InterPro" id="IPR046956">
    <property type="entry name" value="RLP23-like"/>
</dbReference>
<dbReference type="InterPro" id="IPR032675">
    <property type="entry name" value="LRR_dom_sf"/>
</dbReference>
<comment type="subcellular location">
    <subcellularLocation>
        <location evidence="1">Cell membrane</location>
        <topology evidence="1">Single-pass type I membrane protein</topology>
    </subcellularLocation>
</comment>
<dbReference type="Gene3D" id="3.80.10.10">
    <property type="entry name" value="Ribonuclease Inhibitor"/>
    <property type="match status" value="5"/>
</dbReference>
<dbReference type="PRINTS" id="PR00019">
    <property type="entry name" value="LEURICHRPT"/>
</dbReference>
<evidence type="ECO:0000256" key="11">
    <source>
        <dbReference type="ARBA" id="ARBA00023180"/>
    </source>
</evidence>
<evidence type="ECO:0000313" key="15">
    <source>
        <dbReference type="EMBL" id="GKV09000.1"/>
    </source>
</evidence>
<organism evidence="15 16">
    <name type="scientific">Rubroshorea leprosula</name>
    <dbReference type="NCBI Taxonomy" id="152421"/>
    <lineage>
        <taxon>Eukaryota</taxon>
        <taxon>Viridiplantae</taxon>
        <taxon>Streptophyta</taxon>
        <taxon>Embryophyta</taxon>
        <taxon>Tracheophyta</taxon>
        <taxon>Spermatophyta</taxon>
        <taxon>Magnoliopsida</taxon>
        <taxon>eudicotyledons</taxon>
        <taxon>Gunneridae</taxon>
        <taxon>Pentapetalae</taxon>
        <taxon>rosids</taxon>
        <taxon>malvids</taxon>
        <taxon>Malvales</taxon>
        <taxon>Dipterocarpaceae</taxon>
        <taxon>Rubroshorea</taxon>
    </lineage>
</organism>
<dbReference type="SUPFAM" id="SSF52047">
    <property type="entry name" value="RNI-like"/>
    <property type="match status" value="1"/>
</dbReference>
<dbReference type="PANTHER" id="PTHR48063">
    <property type="entry name" value="LRR RECEPTOR-LIKE KINASE"/>
    <property type="match status" value="1"/>
</dbReference>
<gene>
    <name evidence="15" type="ORF">SLEP1_g20566</name>
</gene>
<evidence type="ECO:0000256" key="6">
    <source>
        <dbReference type="ARBA" id="ARBA00022729"/>
    </source>
</evidence>
<dbReference type="EMBL" id="BPVZ01000029">
    <property type="protein sequence ID" value="GKV09000.1"/>
    <property type="molecule type" value="Genomic_DNA"/>
</dbReference>
<evidence type="ECO:0000256" key="2">
    <source>
        <dbReference type="ARBA" id="ARBA00009592"/>
    </source>
</evidence>
<accession>A0AAV5JDR5</accession>
<feature type="chain" id="PRO_5043551498" description="Leucine-rich repeat-containing N-terminal plant-type domain-containing protein" evidence="13">
    <location>
        <begin position="21"/>
        <end position="998"/>
    </location>
</feature>
<keyword evidence="9 12" id="KW-0472">Membrane</keyword>
<keyword evidence="5 12" id="KW-0812">Transmembrane</keyword>
<keyword evidence="10" id="KW-0675">Receptor</keyword>
<dbReference type="FunFam" id="3.80.10.10:FF:000095">
    <property type="entry name" value="LRR receptor-like serine/threonine-protein kinase GSO1"/>
    <property type="match status" value="1"/>
</dbReference>
<dbReference type="Pfam" id="PF00560">
    <property type="entry name" value="LRR_1"/>
    <property type="match status" value="11"/>
</dbReference>
<keyword evidence="4" id="KW-0433">Leucine-rich repeat</keyword>
<evidence type="ECO:0000256" key="1">
    <source>
        <dbReference type="ARBA" id="ARBA00004251"/>
    </source>
</evidence>
<evidence type="ECO:0000256" key="10">
    <source>
        <dbReference type="ARBA" id="ARBA00023170"/>
    </source>
</evidence>
<dbReference type="SMART" id="SM00369">
    <property type="entry name" value="LRR_TYP"/>
    <property type="match status" value="11"/>
</dbReference>
<dbReference type="SMART" id="SM00365">
    <property type="entry name" value="LRR_SD22"/>
    <property type="match status" value="6"/>
</dbReference>
<dbReference type="Pfam" id="PF13855">
    <property type="entry name" value="LRR_8"/>
    <property type="match status" value="1"/>
</dbReference>
<dbReference type="FunFam" id="3.80.10.10:FF:000213">
    <property type="entry name" value="Tyrosine-sulfated glycopeptide receptor 1"/>
    <property type="match status" value="1"/>
</dbReference>
<dbReference type="FunFam" id="3.80.10.10:FF:000111">
    <property type="entry name" value="LRR receptor-like serine/threonine-protein kinase ERECTA"/>
    <property type="match status" value="1"/>
</dbReference>
<feature type="signal peptide" evidence="13">
    <location>
        <begin position="1"/>
        <end position="20"/>
    </location>
</feature>
<evidence type="ECO:0000256" key="8">
    <source>
        <dbReference type="ARBA" id="ARBA00022989"/>
    </source>
</evidence>
<evidence type="ECO:0000259" key="14">
    <source>
        <dbReference type="Pfam" id="PF08263"/>
    </source>
</evidence>
<keyword evidence="8 12" id="KW-1133">Transmembrane helix</keyword>
<keyword evidence="11" id="KW-0325">Glycoprotein</keyword>
<reference evidence="15 16" key="1">
    <citation type="journal article" date="2021" name="Commun. Biol.">
        <title>The genome of Shorea leprosula (Dipterocarpaceae) highlights the ecological relevance of drought in aseasonal tropical rainforests.</title>
        <authorList>
            <person name="Ng K.K.S."/>
            <person name="Kobayashi M.J."/>
            <person name="Fawcett J.A."/>
            <person name="Hatakeyama M."/>
            <person name="Paape T."/>
            <person name="Ng C.H."/>
            <person name="Ang C.C."/>
            <person name="Tnah L.H."/>
            <person name="Lee C.T."/>
            <person name="Nishiyama T."/>
            <person name="Sese J."/>
            <person name="O'Brien M.J."/>
            <person name="Copetti D."/>
            <person name="Mohd Noor M.I."/>
            <person name="Ong R.C."/>
            <person name="Putra M."/>
            <person name="Sireger I.Z."/>
            <person name="Indrioko S."/>
            <person name="Kosugi Y."/>
            <person name="Izuno A."/>
            <person name="Isagi Y."/>
            <person name="Lee S.L."/>
            <person name="Shimizu K.K."/>
        </authorList>
    </citation>
    <scope>NUCLEOTIDE SEQUENCE [LARGE SCALE GENOMIC DNA]</scope>
    <source>
        <strain evidence="15">214</strain>
    </source>
</reference>
<feature type="transmembrane region" description="Helical" evidence="12">
    <location>
        <begin position="949"/>
        <end position="971"/>
    </location>
</feature>
<evidence type="ECO:0000256" key="13">
    <source>
        <dbReference type="SAM" id="SignalP"/>
    </source>
</evidence>
<dbReference type="InterPro" id="IPR001611">
    <property type="entry name" value="Leu-rich_rpt"/>
</dbReference>
<dbReference type="PROSITE" id="PS51450">
    <property type="entry name" value="LRR"/>
    <property type="match status" value="1"/>
</dbReference>
<dbReference type="InterPro" id="IPR013210">
    <property type="entry name" value="LRR_N_plant-typ"/>
</dbReference>
<name>A0AAV5JDR5_9ROSI</name>
<evidence type="ECO:0000256" key="5">
    <source>
        <dbReference type="ARBA" id="ARBA00022692"/>
    </source>
</evidence>
<proteinExistence type="inferred from homology"/>
<dbReference type="FunFam" id="3.80.10.10:FF:001488">
    <property type="entry name" value="Receptor-like protein EIX1"/>
    <property type="match status" value="1"/>
</dbReference>
<evidence type="ECO:0000313" key="16">
    <source>
        <dbReference type="Proteomes" id="UP001054252"/>
    </source>
</evidence>
<dbReference type="SUPFAM" id="SSF52058">
    <property type="entry name" value="L domain-like"/>
    <property type="match status" value="2"/>
</dbReference>
<keyword evidence="7" id="KW-0677">Repeat</keyword>
<keyword evidence="16" id="KW-1185">Reference proteome</keyword>
<dbReference type="AlphaFoldDB" id="A0AAV5JDR5"/>
<comment type="similarity">
    <text evidence="2">Belongs to the RLP family.</text>
</comment>
<evidence type="ECO:0000256" key="9">
    <source>
        <dbReference type="ARBA" id="ARBA00023136"/>
    </source>
</evidence>
<dbReference type="GO" id="GO:0005886">
    <property type="term" value="C:plasma membrane"/>
    <property type="evidence" value="ECO:0007669"/>
    <property type="project" value="UniProtKB-SubCell"/>
</dbReference>
<dbReference type="Pfam" id="PF08263">
    <property type="entry name" value="LRRNT_2"/>
    <property type="match status" value="1"/>
</dbReference>
<evidence type="ECO:0000256" key="3">
    <source>
        <dbReference type="ARBA" id="ARBA00022475"/>
    </source>
</evidence>
<comment type="caution">
    <text evidence="15">The sequence shown here is derived from an EMBL/GenBank/DDBJ whole genome shotgun (WGS) entry which is preliminary data.</text>
</comment>
<dbReference type="InterPro" id="IPR003591">
    <property type="entry name" value="Leu-rich_rpt_typical-subtyp"/>
</dbReference>